<gene>
    <name evidence="2" type="ORF">E5167_09990</name>
</gene>
<dbReference type="OrthoDB" id="1521716at2"/>
<dbReference type="SUPFAM" id="SSF51126">
    <property type="entry name" value="Pectin lyase-like"/>
    <property type="match status" value="1"/>
</dbReference>
<dbReference type="PANTHER" id="PTHR41339">
    <property type="entry name" value="LIPL48"/>
    <property type="match status" value="1"/>
</dbReference>
<name>A0A4U0EW51_9FLAO</name>
<dbReference type="EMBL" id="SUPL01000005">
    <property type="protein sequence ID" value="TJY34632.1"/>
    <property type="molecule type" value="Genomic_DNA"/>
</dbReference>
<keyword evidence="3" id="KW-1185">Reference proteome</keyword>
<accession>A0A4U0EW51</accession>
<feature type="signal peptide" evidence="1">
    <location>
        <begin position="1"/>
        <end position="25"/>
    </location>
</feature>
<comment type="caution">
    <text evidence="2">The sequence shown here is derived from an EMBL/GenBank/DDBJ whole genome shotgun (WGS) entry which is preliminary data.</text>
</comment>
<protein>
    <recommendedName>
        <fullName evidence="4">Right handed beta helix region</fullName>
    </recommendedName>
</protein>
<feature type="chain" id="PRO_5020805076" description="Right handed beta helix region" evidence="1">
    <location>
        <begin position="26"/>
        <end position="674"/>
    </location>
</feature>
<evidence type="ECO:0000313" key="2">
    <source>
        <dbReference type="EMBL" id="TJY34632.1"/>
    </source>
</evidence>
<evidence type="ECO:0008006" key="4">
    <source>
        <dbReference type="Google" id="ProtNLM"/>
    </source>
</evidence>
<dbReference type="PROSITE" id="PS51257">
    <property type="entry name" value="PROKAR_LIPOPROTEIN"/>
    <property type="match status" value="1"/>
</dbReference>
<dbReference type="RefSeq" id="WP_136843637.1">
    <property type="nucleotide sequence ID" value="NZ_SUPL01000005.1"/>
</dbReference>
<dbReference type="SMART" id="SM00710">
    <property type="entry name" value="PbH1"/>
    <property type="match status" value="4"/>
</dbReference>
<keyword evidence="1" id="KW-0732">Signal</keyword>
<dbReference type="InterPro" id="IPR006626">
    <property type="entry name" value="PbH1"/>
</dbReference>
<evidence type="ECO:0000256" key="1">
    <source>
        <dbReference type="SAM" id="SignalP"/>
    </source>
</evidence>
<dbReference type="PANTHER" id="PTHR41339:SF1">
    <property type="entry name" value="SECRETED PROTEIN"/>
    <property type="match status" value="1"/>
</dbReference>
<dbReference type="Proteomes" id="UP000307657">
    <property type="component" value="Unassembled WGS sequence"/>
</dbReference>
<evidence type="ECO:0000313" key="3">
    <source>
        <dbReference type="Proteomes" id="UP000307657"/>
    </source>
</evidence>
<organism evidence="2 3">
    <name type="scientific">Pontimicrobium aquaticum</name>
    <dbReference type="NCBI Taxonomy" id="2565367"/>
    <lineage>
        <taxon>Bacteria</taxon>
        <taxon>Pseudomonadati</taxon>
        <taxon>Bacteroidota</taxon>
        <taxon>Flavobacteriia</taxon>
        <taxon>Flavobacteriales</taxon>
        <taxon>Flavobacteriaceae</taxon>
        <taxon>Pontimicrobium</taxon>
    </lineage>
</organism>
<dbReference type="InterPro" id="IPR011050">
    <property type="entry name" value="Pectin_lyase_fold/virulence"/>
</dbReference>
<reference evidence="2 3" key="1">
    <citation type="submission" date="2019-04" db="EMBL/GenBank/DDBJ databases">
        <title>Lacinutrix sp. nov., isolated from marine water.</title>
        <authorList>
            <person name="Kim W."/>
        </authorList>
    </citation>
    <scope>NUCLEOTIDE SEQUENCE [LARGE SCALE GENOMIC DNA]</scope>
    <source>
        <strain evidence="2 3">CAU 1491</strain>
    </source>
</reference>
<proteinExistence type="predicted"/>
<sequence length="674" mass="69414">MKNLFAKLLMIVVVSGSIFSCSSNDDPDPIIPPTEAVIENLDNGIMQGNLTENYTLNASTQYNLTGQFTIANGASLTIPAGTTIVADAGGTEVYIGVLKGGQIFINGNPANPVVMSSAAGDPGDWGGLTICGDATTTAGVDATAEVGGFIYGGTNDSDSSGNISYLQIVGTGAQINSESQYNGVSFYAVGSGTVVNNVAVINGADDGVEFFGGTVSVSNLYLENNDDDSIDWTEGWSGGIDTAYISHTVSGFSTVFEGDKDNANPTFDNITAISTVGGTALQFKKQSGGTITGLSLSGYDTDLDMKDGGALSNVVFENSITPVLSGEDGDSDFYTLNGANVAPTVDLSDFDWVDTDLTIGNNILQGTVSGTVTLDAGIDYVLNSSYIVQDGGKLIIPAGTKITARDGGTGVYIAVLKGGQIEINGTSDSPVVIASENSEPGDWGGLTICGEATTSAGVDATAEVGGFIYGGTNDTDDSGHIRYLVIKGTGAQINSESQYNGVSFYAVGSNTEVENVSVINGADDGVEFFGGTVAATNLYLENNDDDSIDWTEEWSGSVTNAYISHTIAGFSTVFEGDKDNANPTFTNITAISTVGGTGLQFKKQSGGSITGLHLTGYDVDLDMKDGGALSNVQIEGADADATLINGETTKYTLNSGNDATPLDISGWTWKDANL</sequence>
<dbReference type="AlphaFoldDB" id="A0A4U0EW51"/>